<dbReference type="SMART" id="SM00382">
    <property type="entry name" value="AAA"/>
    <property type="match status" value="1"/>
</dbReference>
<sequence>MSKILEISHLNYKKNNKQILNNINLTLDSGKIIGLLGANGAGKTTLMRLISGVNAKNSGKVIVSGIDTKAGIKSCVSMTYSLDSLKKSPSRISAGTKVKNIIQFYLDIYPDFSFEKYQEMAKFLGINSDDKLNSLSTGSGEKLMIALTLARQVPIYLLDEPLNGIDIMTRKKIIKSVLQWKNDNSTIIISSHYVKEISSLLDEVIILKDKQIYQTIPVEDIQTQYHLGVEEYYEQIYEGGVSNE</sequence>
<dbReference type="InterPro" id="IPR003593">
    <property type="entry name" value="AAA+_ATPase"/>
</dbReference>
<evidence type="ECO:0000259" key="3">
    <source>
        <dbReference type="PROSITE" id="PS50893"/>
    </source>
</evidence>
<dbReference type="PANTHER" id="PTHR43158:SF1">
    <property type="entry name" value="ABC TRANSPORTER, ATP-BINDING PROTEIN"/>
    <property type="match status" value="1"/>
</dbReference>
<reference evidence="4 5" key="1">
    <citation type="submission" date="2017-05" db="EMBL/GenBank/DDBJ databases">
        <title>Lactobacillus nurukis nov., sp. nov., isolated from nuruk.</title>
        <authorList>
            <person name="Kim S.-J."/>
        </authorList>
    </citation>
    <scope>NUCLEOTIDE SEQUENCE [LARGE SCALE GENOMIC DNA]</scope>
    <source>
        <strain evidence="4 5">SYF10-1a</strain>
    </source>
</reference>
<dbReference type="Proteomes" id="UP000235649">
    <property type="component" value="Unassembled WGS sequence"/>
</dbReference>
<accession>A0A2N7AWK0</accession>
<dbReference type="InterPro" id="IPR027417">
    <property type="entry name" value="P-loop_NTPase"/>
</dbReference>
<dbReference type="GO" id="GO:0005524">
    <property type="term" value="F:ATP binding"/>
    <property type="evidence" value="ECO:0007669"/>
    <property type="project" value="UniProtKB-KW"/>
</dbReference>
<keyword evidence="5" id="KW-1185">Reference proteome</keyword>
<dbReference type="SUPFAM" id="SSF52540">
    <property type="entry name" value="P-loop containing nucleoside triphosphate hydrolases"/>
    <property type="match status" value="1"/>
</dbReference>
<dbReference type="RefSeq" id="WP_102195464.1">
    <property type="nucleotide sequence ID" value="NZ_NIPR01000005.1"/>
</dbReference>
<proteinExistence type="predicted"/>
<evidence type="ECO:0000313" key="5">
    <source>
        <dbReference type="Proteomes" id="UP000235649"/>
    </source>
</evidence>
<dbReference type="Gene3D" id="3.40.50.300">
    <property type="entry name" value="P-loop containing nucleotide triphosphate hydrolases"/>
    <property type="match status" value="1"/>
</dbReference>
<dbReference type="PANTHER" id="PTHR43158">
    <property type="entry name" value="SKFA PEPTIDE EXPORT ATP-BINDING PROTEIN SKFE"/>
    <property type="match status" value="1"/>
</dbReference>
<dbReference type="InterPro" id="IPR003439">
    <property type="entry name" value="ABC_transporter-like_ATP-bd"/>
</dbReference>
<protein>
    <submittedName>
        <fullName evidence="4">ABC transporter ATP-binding protein</fullName>
    </submittedName>
</protein>
<dbReference type="EMBL" id="NIPR01000005">
    <property type="protein sequence ID" value="PMD73131.1"/>
    <property type="molecule type" value="Genomic_DNA"/>
</dbReference>
<dbReference type="PROSITE" id="PS50893">
    <property type="entry name" value="ABC_TRANSPORTER_2"/>
    <property type="match status" value="1"/>
</dbReference>
<evidence type="ECO:0000313" key="4">
    <source>
        <dbReference type="EMBL" id="PMD73131.1"/>
    </source>
</evidence>
<evidence type="ECO:0000256" key="2">
    <source>
        <dbReference type="ARBA" id="ARBA00022840"/>
    </source>
</evidence>
<keyword evidence="2 4" id="KW-0067">ATP-binding</keyword>
<feature type="domain" description="ABC transporter" evidence="3">
    <location>
        <begin position="5"/>
        <end position="234"/>
    </location>
</feature>
<dbReference type="CDD" id="cd03230">
    <property type="entry name" value="ABC_DR_subfamily_A"/>
    <property type="match status" value="1"/>
</dbReference>
<keyword evidence="1" id="KW-0547">Nucleotide-binding</keyword>
<dbReference type="GO" id="GO:0016887">
    <property type="term" value="F:ATP hydrolysis activity"/>
    <property type="evidence" value="ECO:0007669"/>
    <property type="project" value="InterPro"/>
</dbReference>
<comment type="caution">
    <text evidence="4">The sequence shown here is derived from an EMBL/GenBank/DDBJ whole genome shotgun (WGS) entry which is preliminary data.</text>
</comment>
<dbReference type="Pfam" id="PF00005">
    <property type="entry name" value="ABC_tran"/>
    <property type="match status" value="1"/>
</dbReference>
<dbReference type="OrthoDB" id="9804819at2"/>
<evidence type="ECO:0000256" key="1">
    <source>
        <dbReference type="ARBA" id="ARBA00022741"/>
    </source>
</evidence>
<gene>
    <name evidence="4" type="ORF">CBP76_03070</name>
</gene>
<dbReference type="AlphaFoldDB" id="A0A2N7AWK0"/>
<name>A0A2N7AWK0_9LACO</name>
<organism evidence="4 5">
    <name type="scientific">Companilactobacillus nuruki</name>
    <dbReference type="NCBI Taxonomy" id="1993540"/>
    <lineage>
        <taxon>Bacteria</taxon>
        <taxon>Bacillati</taxon>
        <taxon>Bacillota</taxon>
        <taxon>Bacilli</taxon>
        <taxon>Lactobacillales</taxon>
        <taxon>Lactobacillaceae</taxon>
        <taxon>Companilactobacillus</taxon>
    </lineage>
</organism>